<proteinExistence type="inferred from homology"/>
<dbReference type="InterPro" id="IPR006016">
    <property type="entry name" value="UspA"/>
</dbReference>
<organism evidence="3 4">
    <name type="scientific">Tenacibaculum polynesiense</name>
    <dbReference type="NCBI Taxonomy" id="3137857"/>
    <lineage>
        <taxon>Bacteria</taxon>
        <taxon>Pseudomonadati</taxon>
        <taxon>Bacteroidota</taxon>
        <taxon>Flavobacteriia</taxon>
        <taxon>Flavobacteriales</taxon>
        <taxon>Flavobacteriaceae</taxon>
        <taxon>Tenacibaculum</taxon>
    </lineage>
</organism>
<dbReference type="RefSeq" id="WP_348718008.1">
    <property type="nucleotide sequence ID" value="NZ_CAXJIO010000014.1"/>
</dbReference>
<reference evidence="3 4" key="1">
    <citation type="submission" date="2024-05" db="EMBL/GenBank/DDBJ databases">
        <authorList>
            <person name="Duchaud E."/>
        </authorList>
    </citation>
    <scope>NUCLEOTIDE SEQUENCE [LARGE SCALE GENOMIC DNA]</scope>
    <source>
        <strain evidence="3">Ena-SAMPLE-TAB-13-05-2024-13:56:06:370-140308</strain>
    </source>
</reference>
<comment type="caution">
    <text evidence="3">The sequence shown here is derived from an EMBL/GenBank/DDBJ whole genome shotgun (WGS) entry which is preliminary data.</text>
</comment>
<evidence type="ECO:0000256" key="1">
    <source>
        <dbReference type="ARBA" id="ARBA00008791"/>
    </source>
</evidence>
<dbReference type="Pfam" id="PF00582">
    <property type="entry name" value="Usp"/>
    <property type="match status" value="2"/>
</dbReference>
<feature type="domain" description="UspA" evidence="2">
    <location>
        <begin position="220"/>
        <end position="273"/>
    </location>
</feature>
<gene>
    <name evidence="3" type="ORF">T190423A01A_50270</name>
</gene>
<dbReference type="EMBL" id="CAXJIO010000014">
    <property type="protein sequence ID" value="CAL2104022.1"/>
    <property type="molecule type" value="Genomic_DNA"/>
</dbReference>
<name>A0ABM9PEL6_9FLAO</name>
<dbReference type="SUPFAM" id="SSF52402">
    <property type="entry name" value="Adenine nucleotide alpha hydrolases-like"/>
    <property type="match status" value="2"/>
</dbReference>
<dbReference type="Proteomes" id="UP001497527">
    <property type="component" value="Unassembled WGS sequence"/>
</dbReference>
<evidence type="ECO:0000259" key="2">
    <source>
        <dbReference type="Pfam" id="PF00582"/>
    </source>
</evidence>
<keyword evidence="4" id="KW-1185">Reference proteome</keyword>
<dbReference type="Gene3D" id="3.40.50.620">
    <property type="entry name" value="HUPs"/>
    <property type="match status" value="2"/>
</dbReference>
<protein>
    <submittedName>
        <fullName evidence="3">Nucleotide-binding universal stress protein, UspA family</fullName>
    </submittedName>
</protein>
<dbReference type="InterPro" id="IPR006015">
    <property type="entry name" value="Universal_stress_UspA"/>
</dbReference>
<dbReference type="InterPro" id="IPR014729">
    <property type="entry name" value="Rossmann-like_a/b/a_fold"/>
</dbReference>
<evidence type="ECO:0000313" key="4">
    <source>
        <dbReference type="Proteomes" id="UP001497527"/>
    </source>
</evidence>
<sequence length="275" mass="31055">MKKILIPIDFSKHSEYAATLASRIIEKTKSEVHLLHLIEIPSGIVDMGAGSNFSIPESMLYIRTIRDKLVTFKETFFDNPNNVKHAIRFQNPFEGIRDYSTKIGANLIIMGSKGHTALDEILIGSNTEKTVRSLNIPVLVTKKDSNDFKFDKMAFASTFEKDEDEALKGFLDFATAFNPDIYFLKINTPQKFQNTTEAKQIVEKFVSKYNIPKYHISIYNDKSVVEGILNFSDENNIDLVSIATHGRSGLSRFFNGSISLDLSNNVLKPVLTFKI</sequence>
<comment type="similarity">
    <text evidence="1">Belongs to the universal stress protein A family.</text>
</comment>
<dbReference type="PRINTS" id="PR01438">
    <property type="entry name" value="UNVRSLSTRESS"/>
</dbReference>
<feature type="domain" description="UspA" evidence="2">
    <location>
        <begin position="1"/>
        <end position="142"/>
    </location>
</feature>
<dbReference type="CDD" id="cd00293">
    <property type="entry name" value="USP-like"/>
    <property type="match status" value="2"/>
</dbReference>
<accession>A0ABM9PEL6</accession>
<dbReference type="PANTHER" id="PTHR46268:SF6">
    <property type="entry name" value="UNIVERSAL STRESS PROTEIN UP12"/>
    <property type="match status" value="1"/>
</dbReference>
<dbReference type="PANTHER" id="PTHR46268">
    <property type="entry name" value="STRESS RESPONSE PROTEIN NHAX"/>
    <property type="match status" value="1"/>
</dbReference>
<evidence type="ECO:0000313" key="3">
    <source>
        <dbReference type="EMBL" id="CAL2104022.1"/>
    </source>
</evidence>